<dbReference type="GO" id="GO:0005975">
    <property type="term" value="P:carbohydrate metabolic process"/>
    <property type="evidence" value="ECO:0007669"/>
    <property type="project" value="InterPro"/>
</dbReference>
<dbReference type="SUPFAM" id="SSF88713">
    <property type="entry name" value="Glycoside hydrolase/deacetylase"/>
    <property type="match status" value="1"/>
</dbReference>
<feature type="region of interest" description="Disordered" evidence="5">
    <location>
        <begin position="46"/>
        <end position="79"/>
    </location>
</feature>
<dbReference type="KEGG" id="tps:THAPSDRAFT_23865"/>
<keyword evidence="3" id="KW-0456">Lyase</keyword>
<evidence type="ECO:0000256" key="1">
    <source>
        <dbReference type="ARBA" id="ARBA00011738"/>
    </source>
</evidence>
<organism evidence="6 7">
    <name type="scientific">Thalassiosira pseudonana</name>
    <name type="common">Marine diatom</name>
    <name type="synonym">Cyclotella nana</name>
    <dbReference type="NCBI Taxonomy" id="35128"/>
    <lineage>
        <taxon>Eukaryota</taxon>
        <taxon>Sar</taxon>
        <taxon>Stramenopiles</taxon>
        <taxon>Ochrophyta</taxon>
        <taxon>Bacillariophyta</taxon>
        <taxon>Coscinodiscophyceae</taxon>
        <taxon>Thalassiosirophycidae</taxon>
        <taxon>Thalassiosirales</taxon>
        <taxon>Thalassiosiraceae</taxon>
        <taxon>Thalassiosira</taxon>
    </lineage>
</organism>
<dbReference type="PaxDb" id="35128-Thaps23865"/>
<reference evidence="6 7" key="1">
    <citation type="journal article" date="2004" name="Science">
        <title>The genome of the diatom Thalassiosira pseudonana: ecology, evolution, and metabolism.</title>
        <authorList>
            <person name="Armbrust E.V."/>
            <person name="Berges J.A."/>
            <person name="Bowler C."/>
            <person name="Green B.R."/>
            <person name="Martinez D."/>
            <person name="Putnam N.H."/>
            <person name="Zhou S."/>
            <person name="Allen A.E."/>
            <person name="Apt K.E."/>
            <person name="Bechner M."/>
            <person name="Brzezinski M.A."/>
            <person name="Chaal B.K."/>
            <person name="Chiovitti A."/>
            <person name="Davis A.K."/>
            <person name="Demarest M.S."/>
            <person name="Detter J.C."/>
            <person name="Glavina T."/>
            <person name="Goodstein D."/>
            <person name="Hadi M.Z."/>
            <person name="Hellsten U."/>
            <person name="Hildebrand M."/>
            <person name="Jenkins B.D."/>
            <person name="Jurka J."/>
            <person name="Kapitonov V.V."/>
            <person name="Kroger N."/>
            <person name="Lau W.W."/>
            <person name="Lane T.W."/>
            <person name="Larimer F.W."/>
            <person name="Lippmeier J.C."/>
            <person name="Lucas S."/>
            <person name="Medina M."/>
            <person name="Montsant A."/>
            <person name="Obornik M."/>
            <person name="Parker M.S."/>
            <person name="Palenik B."/>
            <person name="Pazour G.J."/>
            <person name="Richardson P.M."/>
            <person name="Rynearson T.A."/>
            <person name="Saito M.A."/>
            <person name="Schwartz D.C."/>
            <person name="Thamatrakoln K."/>
            <person name="Valentin K."/>
            <person name="Vardi A."/>
            <person name="Wilkerson F.P."/>
            <person name="Rokhsar D.S."/>
        </authorList>
    </citation>
    <scope>NUCLEOTIDE SEQUENCE [LARGE SCALE GENOMIC DNA]</scope>
    <source>
        <strain evidence="6 7">CCMP1335</strain>
    </source>
</reference>
<dbReference type="GO" id="GO:0004848">
    <property type="term" value="F:ureidoglycolate hydrolase activity"/>
    <property type="evidence" value="ECO:0007669"/>
    <property type="project" value="InterPro"/>
</dbReference>
<dbReference type="InterPro" id="IPR024060">
    <property type="entry name" value="Ureidoglycolate_lyase_dom_sf"/>
</dbReference>
<dbReference type="PANTHER" id="PTHR43123:SF4">
    <property type="entry name" value="POLYSACCHARIDE DEACETYLASE"/>
    <property type="match status" value="1"/>
</dbReference>
<evidence type="ECO:0008006" key="8">
    <source>
        <dbReference type="Google" id="ProtNLM"/>
    </source>
</evidence>
<dbReference type="PANTHER" id="PTHR43123">
    <property type="entry name" value="POLYSACCHARIDE DEACETYLASE-RELATED"/>
    <property type="match status" value="1"/>
</dbReference>
<dbReference type="Gene3D" id="3.20.20.370">
    <property type="entry name" value="Glycoside hydrolase/deacetylase"/>
    <property type="match status" value="1"/>
</dbReference>
<dbReference type="GeneID" id="7452359"/>
<comment type="subunit">
    <text evidence="1">Homodimer.</text>
</comment>
<evidence type="ECO:0000256" key="5">
    <source>
        <dbReference type="SAM" id="MobiDB-lite"/>
    </source>
</evidence>
<protein>
    <recommendedName>
        <fullName evidence="8">NodB homology domain-containing protein</fullName>
    </recommendedName>
</protein>
<evidence type="ECO:0000313" key="6">
    <source>
        <dbReference type="EMBL" id="EED90741.1"/>
    </source>
</evidence>
<comment type="catalytic activity">
    <reaction evidence="4">
        <text>(S)-ureidoglycolate = urea + glyoxylate</text>
        <dbReference type="Rhea" id="RHEA:11304"/>
        <dbReference type="ChEBI" id="CHEBI:16199"/>
        <dbReference type="ChEBI" id="CHEBI:36655"/>
        <dbReference type="ChEBI" id="CHEBI:57296"/>
        <dbReference type="EC" id="4.3.2.3"/>
    </reaction>
</comment>
<dbReference type="GO" id="GO:0050385">
    <property type="term" value="F:ureidoglycolate lyase activity"/>
    <property type="evidence" value="ECO:0007669"/>
    <property type="project" value="UniProtKB-EC"/>
</dbReference>
<dbReference type="STRING" id="35128.B8C7H1"/>
<sequence length="564" mass="62961">MSSFEIRPRSTSLPSRTDFVDLTGSRRSNVANHARISRISSHLREKYQQSALKEDGGDDDDALSLNNSESDNDDNDQPVDHYIEIVLATKENTANVGWLITDDEDSIDEQVQIPFYDTVTEGGSFKEADWKDQPVVRQAKIRWRDDSEIAWMERHMEMTQGFLLVGKSPGLMILGEPTHDREDLTENERYFPDINRLRGYIVPAGCGIIIKKGVWHDFPVSVGPDVTIFIINTREVVEALISMEEPAPMDFGDCFKIRSTGKYYNVKLRYPDPRPIVRSLGLLPTDDTRNGSSNAETLSKTTTNYGDGMVRKEVGKWGGNRVNRVWVVPVINVEAFEGNVFGPSVQPHLNETQPEIANKGWRDYGNRQGLKRLGRLFSQHKIRCTAVVSSDLTSDDDVMSQLHQLEEGAGWEIGAHGAKNTSAGHTELSSTEEENAISTCIKRLGTEFGGKKPSTWLTPGFSVSNSTSKCLLDAGLKTLLDFGDDDKPFKLMPNESDASSRNDSHLICLPYSMETNDFSLILTRNLSPREYAAALESHILQLAKEARESGSPIRAREDADETGQ</sequence>
<dbReference type="EMBL" id="CM000644">
    <property type="protein sequence ID" value="EED90741.1"/>
    <property type="molecule type" value="Genomic_DNA"/>
</dbReference>
<dbReference type="Proteomes" id="UP000001449">
    <property type="component" value="Chromosome 8"/>
</dbReference>
<proteinExistence type="predicted"/>
<evidence type="ECO:0000256" key="2">
    <source>
        <dbReference type="ARBA" id="ARBA00022631"/>
    </source>
</evidence>
<dbReference type="SUPFAM" id="SSF51182">
    <property type="entry name" value="RmlC-like cupins"/>
    <property type="match status" value="1"/>
</dbReference>
<feature type="compositionally biased region" description="Polar residues" evidence="5">
    <location>
        <begin position="290"/>
        <end position="304"/>
    </location>
</feature>
<evidence type="ECO:0000256" key="3">
    <source>
        <dbReference type="ARBA" id="ARBA00023239"/>
    </source>
</evidence>
<dbReference type="GO" id="GO:0006144">
    <property type="term" value="P:purine nucleobase metabolic process"/>
    <property type="evidence" value="ECO:0007669"/>
    <property type="project" value="UniProtKB-KW"/>
</dbReference>
<dbReference type="AlphaFoldDB" id="B8C7H1"/>
<dbReference type="HOGENOM" id="CLU_483600_0_0_1"/>
<feature type="region of interest" description="Disordered" evidence="5">
    <location>
        <begin position="281"/>
        <end position="304"/>
    </location>
</feature>
<feature type="region of interest" description="Disordered" evidence="5">
    <location>
        <begin position="545"/>
        <end position="564"/>
    </location>
</feature>
<keyword evidence="7" id="KW-1185">Reference proteome</keyword>
<dbReference type="InterPro" id="IPR007247">
    <property type="entry name" value="Ureidogly_lyase"/>
</dbReference>
<gene>
    <name evidence="6" type="ORF">THAPSDRAFT_23865</name>
</gene>
<dbReference type="InterPro" id="IPR011330">
    <property type="entry name" value="Glyco_hydro/deAcase_b/a-brl"/>
</dbReference>
<dbReference type="OMA" id="FIINTRE"/>
<name>B8C7H1_THAPS</name>
<keyword evidence="2" id="KW-0659">Purine metabolism</keyword>
<evidence type="ECO:0000256" key="4">
    <source>
        <dbReference type="ARBA" id="ARBA00047684"/>
    </source>
</evidence>
<dbReference type="Gene3D" id="2.60.120.480">
    <property type="entry name" value="Ureidoglycolate hydrolase"/>
    <property type="match status" value="1"/>
</dbReference>
<dbReference type="InParanoid" id="B8C7H1"/>
<accession>B8C7H1</accession>
<feature type="compositionally biased region" description="Basic and acidic residues" evidence="5">
    <location>
        <begin position="46"/>
        <end position="55"/>
    </location>
</feature>
<dbReference type="RefSeq" id="XP_002291890.1">
    <property type="nucleotide sequence ID" value="XM_002291854.1"/>
</dbReference>
<dbReference type="GO" id="GO:0000256">
    <property type="term" value="P:allantoin catabolic process"/>
    <property type="evidence" value="ECO:0007669"/>
    <property type="project" value="InterPro"/>
</dbReference>
<evidence type="ECO:0000313" key="7">
    <source>
        <dbReference type="Proteomes" id="UP000001449"/>
    </source>
</evidence>
<dbReference type="InterPro" id="IPR011051">
    <property type="entry name" value="RmlC_Cupin_sf"/>
</dbReference>
<dbReference type="Pfam" id="PF04115">
    <property type="entry name" value="Ureidogly_lyase"/>
    <property type="match status" value="1"/>
</dbReference>
<reference evidence="6 7" key="2">
    <citation type="journal article" date="2008" name="Nature">
        <title>The Phaeodactylum genome reveals the evolutionary history of diatom genomes.</title>
        <authorList>
            <person name="Bowler C."/>
            <person name="Allen A.E."/>
            <person name="Badger J.H."/>
            <person name="Grimwood J."/>
            <person name="Jabbari K."/>
            <person name="Kuo A."/>
            <person name="Maheswari U."/>
            <person name="Martens C."/>
            <person name="Maumus F."/>
            <person name="Otillar R.P."/>
            <person name="Rayko E."/>
            <person name="Salamov A."/>
            <person name="Vandepoele K."/>
            <person name="Beszteri B."/>
            <person name="Gruber A."/>
            <person name="Heijde M."/>
            <person name="Katinka M."/>
            <person name="Mock T."/>
            <person name="Valentin K."/>
            <person name="Verret F."/>
            <person name="Berges J.A."/>
            <person name="Brownlee C."/>
            <person name="Cadoret J.P."/>
            <person name="Chiovitti A."/>
            <person name="Choi C.J."/>
            <person name="Coesel S."/>
            <person name="De Martino A."/>
            <person name="Detter J.C."/>
            <person name="Durkin C."/>
            <person name="Falciatore A."/>
            <person name="Fournet J."/>
            <person name="Haruta M."/>
            <person name="Huysman M.J."/>
            <person name="Jenkins B.D."/>
            <person name="Jiroutova K."/>
            <person name="Jorgensen R.E."/>
            <person name="Joubert Y."/>
            <person name="Kaplan A."/>
            <person name="Kroger N."/>
            <person name="Kroth P.G."/>
            <person name="La Roche J."/>
            <person name="Lindquist E."/>
            <person name="Lommer M."/>
            <person name="Martin-Jezequel V."/>
            <person name="Lopez P.J."/>
            <person name="Lucas S."/>
            <person name="Mangogna M."/>
            <person name="McGinnis K."/>
            <person name="Medlin L.K."/>
            <person name="Montsant A."/>
            <person name="Oudot-Le Secq M.P."/>
            <person name="Napoli C."/>
            <person name="Obornik M."/>
            <person name="Parker M.S."/>
            <person name="Petit J.L."/>
            <person name="Porcel B.M."/>
            <person name="Poulsen N."/>
            <person name="Robison M."/>
            <person name="Rychlewski L."/>
            <person name="Rynearson T.A."/>
            <person name="Schmutz J."/>
            <person name="Shapiro H."/>
            <person name="Siaut M."/>
            <person name="Stanley M."/>
            <person name="Sussman M.R."/>
            <person name="Taylor A.R."/>
            <person name="Vardi A."/>
            <person name="von Dassow P."/>
            <person name="Vyverman W."/>
            <person name="Willis A."/>
            <person name="Wyrwicz L.S."/>
            <person name="Rokhsar D.S."/>
            <person name="Weissenbach J."/>
            <person name="Armbrust E.V."/>
            <person name="Green B.R."/>
            <person name="Van de Peer Y."/>
            <person name="Grigoriev I.V."/>
        </authorList>
    </citation>
    <scope>NUCLEOTIDE SEQUENCE [LARGE SCALE GENOMIC DNA]</scope>
    <source>
        <strain evidence="6 7">CCMP1335</strain>
    </source>
</reference>